<accession>A0ABW4HJG4</accession>
<keyword evidence="2" id="KW-1185">Reference proteome</keyword>
<organism evidence="1 2">
    <name type="scientific">Flavobacterium artemisiae</name>
    <dbReference type="NCBI Taxonomy" id="2126556"/>
    <lineage>
        <taxon>Bacteria</taxon>
        <taxon>Pseudomonadati</taxon>
        <taxon>Bacteroidota</taxon>
        <taxon>Flavobacteriia</taxon>
        <taxon>Flavobacteriales</taxon>
        <taxon>Flavobacteriaceae</taxon>
        <taxon>Flavobacterium</taxon>
    </lineage>
</organism>
<dbReference type="Proteomes" id="UP001597138">
    <property type="component" value="Unassembled WGS sequence"/>
</dbReference>
<dbReference type="EMBL" id="JBHUDZ010000018">
    <property type="protein sequence ID" value="MFD1605481.1"/>
    <property type="molecule type" value="Genomic_DNA"/>
</dbReference>
<comment type="caution">
    <text evidence="1">The sequence shown here is derived from an EMBL/GenBank/DDBJ whole genome shotgun (WGS) entry which is preliminary data.</text>
</comment>
<evidence type="ECO:0000313" key="2">
    <source>
        <dbReference type="Proteomes" id="UP001597138"/>
    </source>
</evidence>
<proteinExistence type="predicted"/>
<evidence type="ECO:0000313" key="1">
    <source>
        <dbReference type="EMBL" id="MFD1605481.1"/>
    </source>
</evidence>
<gene>
    <name evidence="1" type="ORF">ACFSC2_22285</name>
</gene>
<dbReference type="RefSeq" id="WP_379813301.1">
    <property type="nucleotide sequence ID" value="NZ_JBHUDZ010000018.1"/>
</dbReference>
<name>A0ABW4HJG4_9FLAO</name>
<sequence length="86" mass="9928">MTTDSLHLPAKIYKYLSLNEGRSVSFDELYAFVCPFYGEDFSSENFSAKTRHQTHLMQLLVFLSDLNLITLNQFTDESSLNLLSRN</sequence>
<reference evidence="2" key="1">
    <citation type="journal article" date="2019" name="Int. J. Syst. Evol. Microbiol.">
        <title>The Global Catalogue of Microorganisms (GCM) 10K type strain sequencing project: providing services to taxonomists for standard genome sequencing and annotation.</title>
        <authorList>
            <consortium name="The Broad Institute Genomics Platform"/>
            <consortium name="The Broad Institute Genome Sequencing Center for Infectious Disease"/>
            <person name="Wu L."/>
            <person name="Ma J."/>
        </authorList>
    </citation>
    <scope>NUCLEOTIDE SEQUENCE [LARGE SCALE GENOMIC DNA]</scope>
    <source>
        <strain evidence="2">CCUG 70865</strain>
    </source>
</reference>
<protein>
    <submittedName>
        <fullName evidence="1">Uncharacterized protein</fullName>
    </submittedName>
</protein>